<evidence type="ECO:0000259" key="8">
    <source>
        <dbReference type="Pfam" id="PF00892"/>
    </source>
</evidence>
<evidence type="ECO:0000256" key="4">
    <source>
        <dbReference type="ARBA" id="ARBA00022692"/>
    </source>
</evidence>
<gene>
    <name evidence="9" type="ORF">ACE3NQ_18195</name>
</gene>
<name>A0ABV5BAX1_9BACL</name>
<dbReference type="PANTHER" id="PTHR32322:SF18">
    <property type="entry name" value="S-ADENOSYLMETHIONINE_S-ADENOSYLHOMOCYSTEINE TRANSPORTER"/>
    <property type="match status" value="1"/>
</dbReference>
<feature type="transmembrane region" description="Helical" evidence="7">
    <location>
        <begin position="94"/>
        <end position="112"/>
    </location>
</feature>
<feature type="domain" description="EamA" evidence="8">
    <location>
        <begin position="145"/>
        <end position="277"/>
    </location>
</feature>
<feature type="transmembrane region" description="Helical" evidence="7">
    <location>
        <begin position="174"/>
        <end position="193"/>
    </location>
</feature>
<evidence type="ECO:0000256" key="2">
    <source>
        <dbReference type="ARBA" id="ARBA00007362"/>
    </source>
</evidence>
<feature type="transmembrane region" description="Helical" evidence="7">
    <location>
        <begin position="262"/>
        <end position="280"/>
    </location>
</feature>
<evidence type="ECO:0000256" key="5">
    <source>
        <dbReference type="ARBA" id="ARBA00022989"/>
    </source>
</evidence>
<dbReference type="Gene3D" id="1.10.3730.20">
    <property type="match status" value="1"/>
</dbReference>
<dbReference type="EMBL" id="JBHILM010000021">
    <property type="protein sequence ID" value="MFB5682851.1"/>
    <property type="molecule type" value="Genomic_DNA"/>
</dbReference>
<comment type="caution">
    <text evidence="9">The sequence shown here is derived from an EMBL/GenBank/DDBJ whole genome shotgun (WGS) entry which is preliminary data.</text>
</comment>
<feature type="transmembrane region" description="Helical" evidence="7">
    <location>
        <begin position="237"/>
        <end position="256"/>
    </location>
</feature>
<evidence type="ECO:0000256" key="3">
    <source>
        <dbReference type="ARBA" id="ARBA00022475"/>
    </source>
</evidence>
<feature type="transmembrane region" description="Helical" evidence="7">
    <location>
        <begin position="148"/>
        <end position="167"/>
    </location>
</feature>
<organism evidence="9 10">
    <name type="scientific">Paenibacillus terreus</name>
    <dbReference type="NCBI Taxonomy" id="1387834"/>
    <lineage>
        <taxon>Bacteria</taxon>
        <taxon>Bacillati</taxon>
        <taxon>Bacillota</taxon>
        <taxon>Bacilli</taxon>
        <taxon>Bacillales</taxon>
        <taxon>Paenibacillaceae</taxon>
        <taxon>Paenibacillus</taxon>
    </lineage>
</organism>
<feature type="transmembrane region" description="Helical" evidence="7">
    <location>
        <begin position="64"/>
        <end position="82"/>
    </location>
</feature>
<evidence type="ECO:0000313" key="9">
    <source>
        <dbReference type="EMBL" id="MFB5682851.1"/>
    </source>
</evidence>
<keyword evidence="6 7" id="KW-0472">Membrane</keyword>
<dbReference type="InterPro" id="IPR050638">
    <property type="entry name" value="AA-Vitamin_Transporters"/>
</dbReference>
<evidence type="ECO:0000256" key="6">
    <source>
        <dbReference type="ARBA" id="ARBA00023136"/>
    </source>
</evidence>
<comment type="similarity">
    <text evidence="2">Belongs to the EamA transporter family.</text>
</comment>
<keyword evidence="5 7" id="KW-1133">Transmembrane helix</keyword>
<feature type="domain" description="EamA" evidence="8">
    <location>
        <begin position="4"/>
        <end position="135"/>
    </location>
</feature>
<dbReference type="InterPro" id="IPR000620">
    <property type="entry name" value="EamA_dom"/>
</dbReference>
<feature type="transmembrane region" description="Helical" evidence="7">
    <location>
        <begin position="32"/>
        <end position="52"/>
    </location>
</feature>
<keyword evidence="4 7" id="KW-0812">Transmembrane</keyword>
<dbReference type="Proteomes" id="UP001580407">
    <property type="component" value="Unassembled WGS sequence"/>
</dbReference>
<feature type="transmembrane region" description="Helical" evidence="7">
    <location>
        <begin position="119"/>
        <end position="136"/>
    </location>
</feature>
<keyword evidence="3" id="KW-1003">Cell membrane</keyword>
<dbReference type="RefSeq" id="WP_375526600.1">
    <property type="nucleotide sequence ID" value="NZ_JBHILM010000021.1"/>
</dbReference>
<dbReference type="PANTHER" id="PTHR32322">
    <property type="entry name" value="INNER MEMBRANE TRANSPORTER"/>
    <property type="match status" value="1"/>
</dbReference>
<accession>A0ABV5BAX1</accession>
<evidence type="ECO:0000313" key="10">
    <source>
        <dbReference type="Proteomes" id="UP001580407"/>
    </source>
</evidence>
<feature type="transmembrane region" description="Helical" evidence="7">
    <location>
        <begin position="205"/>
        <end position="225"/>
    </location>
</feature>
<proteinExistence type="inferred from homology"/>
<dbReference type="InterPro" id="IPR037185">
    <property type="entry name" value="EmrE-like"/>
</dbReference>
<dbReference type="SUPFAM" id="SSF103481">
    <property type="entry name" value="Multidrug resistance efflux transporter EmrE"/>
    <property type="match status" value="2"/>
</dbReference>
<dbReference type="Pfam" id="PF00892">
    <property type="entry name" value="EamA"/>
    <property type="match status" value="2"/>
</dbReference>
<keyword evidence="10" id="KW-1185">Reference proteome</keyword>
<evidence type="ECO:0000256" key="1">
    <source>
        <dbReference type="ARBA" id="ARBA00004651"/>
    </source>
</evidence>
<evidence type="ECO:0000256" key="7">
    <source>
        <dbReference type="SAM" id="Phobius"/>
    </source>
</evidence>
<reference evidence="9 10" key="1">
    <citation type="submission" date="2024-09" db="EMBL/GenBank/DDBJ databases">
        <authorList>
            <person name="Ruan L."/>
        </authorList>
    </citation>
    <scope>NUCLEOTIDE SEQUENCE [LARGE SCALE GENOMIC DNA]</scope>
    <source>
        <strain evidence="9 10">D33</strain>
    </source>
</reference>
<comment type="subcellular location">
    <subcellularLocation>
        <location evidence="1">Cell membrane</location>
        <topology evidence="1">Multi-pass membrane protein</topology>
    </subcellularLocation>
</comment>
<sequence>MARAYLTLAGCVFIWALNYIIRQILLQYFSPVFLSAFSLTVVSVVFLIWACVRKRMAKPGGRDLLILFLSATIGLIANQLLLFKGLQHTSATNASLIFCMSPLMTAGLAALVLREKITWRMVTGCMIAVIGLFLALNLKGLQFSLGDLIMLGATFSFSCNLIFARMLSGRLSPFIVTVYSFTLSAVIFDPFVLSLTDIRWTQPAGIWALAFASVIIGQGITSAAWNKGMETTGASRASIILNLQPLMTILLDFLIFRSTVSLQQILGACLVLAGVLFGTLSKGLFHSKKNVKTALKS</sequence>
<protein>
    <submittedName>
        <fullName evidence="9">DMT family transporter</fullName>
    </submittedName>
</protein>